<sequence length="116" mass="13268">MAVQKYYLCSSLVQRSPDSSVLKNISEPLEQDIEGPSSSKNDSDLEGMSNEPKCFSQNELDDLVRDLNLSKQASELLASRLKEKNLLSSDTKISFYRERDKELPRYFSEENGTTFY</sequence>
<keyword evidence="3" id="KW-1185">Reference proteome</keyword>
<evidence type="ECO:0000313" key="2">
    <source>
        <dbReference type="EMBL" id="CAH1113490.1"/>
    </source>
</evidence>
<dbReference type="EMBL" id="OV651819">
    <property type="protein sequence ID" value="CAH1113490.1"/>
    <property type="molecule type" value="Genomic_DNA"/>
</dbReference>
<evidence type="ECO:0000256" key="1">
    <source>
        <dbReference type="SAM" id="MobiDB-lite"/>
    </source>
</evidence>
<dbReference type="Proteomes" id="UP001153636">
    <property type="component" value="Chromosome 7"/>
</dbReference>
<organism evidence="2 3">
    <name type="scientific">Psylliodes chrysocephalus</name>
    <dbReference type="NCBI Taxonomy" id="3402493"/>
    <lineage>
        <taxon>Eukaryota</taxon>
        <taxon>Metazoa</taxon>
        <taxon>Ecdysozoa</taxon>
        <taxon>Arthropoda</taxon>
        <taxon>Hexapoda</taxon>
        <taxon>Insecta</taxon>
        <taxon>Pterygota</taxon>
        <taxon>Neoptera</taxon>
        <taxon>Endopterygota</taxon>
        <taxon>Coleoptera</taxon>
        <taxon>Polyphaga</taxon>
        <taxon>Cucujiformia</taxon>
        <taxon>Chrysomeloidea</taxon>
        <taxon>Chrysomelidae</taxon>
        <taxon>Galerucinae</taxon>
        <taxon>Alticini</taxon>
        <taxon>Psylliodes</taxon>
    </lineage>
</organism>
<evidence type="ECO:0000313" key="3">
    <source>
        <dbReference type="Proteomes" id="UP001153636"/>
    </source>
</evidence>
<feature type="region of interest" description="Disordered" evidence="1">
    <location>
        <begin position="17"/>
        <end position="52"/>
    </location>
</feature>
<gene>
    <name evidence="2" type="ORF">PSYICH_LOCUS13322</name>
</gene>
<dbReference type="AlphaFoldDB" id="A0A9P0D3Z9"/>
<reference evidence="2" key="1">
    <citation type="submission" date="2022-01" db="EMBL/GenBank/DDBJ databases">
        <authorList>
            <person name="King R."/>
        </authorList>
    </citation>
    <scope>NUCLEOTIDE SEQUENCE</scope>
</reference>
<name>A0A9P0D3Z9_9CUCU</name>
<accession>A0A9P0D3Z9</accession>
<dbReference type="OrthoDB" id="7890494at2759"/>
<proteinExistence type="predicted"/>
<protein>
    <submittedName>
        <fullName evidence="2">Uncharacterized protein</fullName>
    </submittedName>
</protein>